<gene>
    <name evidence="3" type="ORF">GSOID_T00025789001</name>
</gene>
<evidence type="ECO:0000313" key="3">
    <source>
        <dbReference type="EMBL" id="CBY42120.1"/>
    </source>
</evidence>
<dbReference type="InterPro" id="IPR003961">
    <property type="entry name" value="FN3_dom"/>
</dbReference>
<dbReference type="EMBL" id="FN656890">
    <property type="protein sequence ID" value="CBY42120.1"/>
    <property type="molecule type" value="Genomic_DNA"/>
</dbReference>
<reference evidence="3" key="1">
    <citation type="journal article" date="2010" name="Science">
        <title>Plasticity of animal genome architecture unmasked by rapid evolution of a pelagic tunicate.</title>
        <authorList>
            <person name="Denoeud F."/>
            <person name="Henriet S."/>
            <person name="Mungpakdee S."/>
            <person name="Aury J.M."/>
            <person name="Da Silva C."/>
            <person name="Brinkmann H."/>
            <person name="Mikhaleva J."/>
            <person name="Olsen L.C."/>
            <person name="Jubin C."/>
            <person name="Canestro C."/>
            <person name="Bouquet J.M."/>
            <person name="Danks G."/>
            <person name="Poulain J."/>
            <person name="Campsteijn C."/>
            <person name="Adamski M."/>
            <person name="Cross I."/>
            <person name="Yadetie F."/>
            <person name="Muffato M."/>
            <person name="Louis A."/>
            <person name="Butcher S."/>
            <person name="Tsagkogeorga G."/>
            <person name="Konrad A."/>
            <person name="Singh S."/>
            <person name="Jensen M.F."/>
            <person name="Cong E.H."/>
            <person name="Eikeseth-Otteraa H."/>
            <person name="Noel B."/>
            <person name="Anthouard V."/>
            <person name="Porcel B.M."/>
            <person name="Kachouri-Lafond R."/>
            <person name="Nishino A."/>
            <person name="Ugolini M."/>
            <person name="Chourrout P."/>
            <person name="Nishida H."/>
            <person name="Aasland R."/>
            <person name="Huzurbazar S."/>
            <person name="Westhof E."/>
            <person name="Delsuc F."/>
            <person name="Lehrach H."/>
            <person name="Reinhardt R."/>
            <person name="Weissenbach J."/>
            <person name="Roy S.W."/>
            <person name="Artiguenave F."/>
            <person name="Postlethwait J.H."/>
            <person name="Manak J.R."/>
            <person name="Thompson E.M."/>
            <person name="Jaillon O."/>
            <person name="Du Pasquier L."/>
            <person name="Boudinot P."/>
            <person name="Liberles D.A."/>
            <person name="Volff J.N."/>
            <person name="Philippe H."/>
            <person name="Lenhard B."/>
            <person name="Roest Crollius H."/>
            <person name="Wincker P."/>
            <person name="Chourrout D."/>
        </authorList>
    </citation>
    <scope>NUCLEOTIDE SEQUENCE [LARGE SCALE GENOMIC DNA]</scope>
</reference>
<protein>
    <recommendedName>
        <fullName evidence="2">Fibronectin type-III domain-containing protein</fullName>
    </recommendedName>
</protein>
<organism evidence="3">
    <name type="scientific">Oikopleura dioica</name>
    <name type="common">Tunicate</name>
    <dbReference type="NCBI Taxonomy" id="34765"/>
    <lineage>
        <taxon>Eukaryota</taxon>
        <taxon>Metazoa</taxon>
        <taxon>Chordata</taxon>
        <taxon>Tunicata</taxon>
        <taxon>Appendicularia</taxon>
        <taxon>Copelata</taxon>
        <taxon>Oikopleuridae</taxon>
        <taxon>Oikopleura</taxon>
    </lineage>
</organism>
<dbReference type="InterPro" id="IPR036116">
    <property type="entry name" value="FN3_sf"/>
</dbReference>
<dbReference type="PANTHER" id="PTHR46708:SF2">
    <property type="entry name" value="FIBRONECTIN TYPE-III DOMAIN-CONTAINING PROTEIN"/>
    <property type="match status" value="1"/>
</dbReference>
<evidence type="ECO:0000259" key="2">
    <source>
        <dbReference type="PROSITE" id="PS50853"/>
    </source>
</evidence>
<dbReference type="AlphaFoldDB" id="E4Z342"/>
<sequence length="884" mass="100726">FVQNSLAGDEYSAEEFLVEDLEIHGLEPYNSYKIALKTEKFQIKPFLVSTAPFLDKIDVIINGDYIDYEWQGHYGKLGKFEVTLGTADPFVIERNFFRREKLKAGIEFSLRIREIFEKGTIYELSSDYKDVVSTTPFALDFIVEESKEGGIMIVWDASQGVFSNLVISSKPPMKKELIADFSSNMLDIAEDFYFPDVNYELSIQAQSADSTIRSKSFSTSLTTKSRLPIVIDREVGTDKITILVQHVPDELSVKNTRSNEIIKSKTGLVTLEDLIPDTKYQFQLYTRNSFVTYETISTLPELKISVLQVGTNNASVEFQSVGNGWKAAYQVLCSINSEEKIFKEKSVILENLEQGRNYKLQCSLANGDSGEKSATVINNFRTEPGPPAFNLLSTEESLTVIWRADGNVEAIAIEITRADNPSNSRSMISTSSPETITGLDPDIVYTVRVLSYQDILMSYFIDTKYSEEKTVQTKAALFYGEKSSSNNDEFLIKRNIKNDLVRFFNPDHVKEINIISVIKDGYKYVAFYDISFSILVDEYHRGVLGMELIPQLESPDQVDIPFIDSTSVEVSWYQYHIARDQDVDVEKYELKIDCVETGPELLELDGIFRRFTFSEMFSGDQCCIKHRAQVEGFWSEWSKDVVIRIPYPKPKFEIESTTDSSITLKLFNPDSSIRGFEIDIYWIDVATREVMKPEQYLSGDLGSAIYPETNILIVENLPSNIAMNVSVVGYFGFMGQEYTEYSDEILAVTKSSSLTSDDIFCERTSNNQFYVDINSEKPVRIEISGIMEENREPKQIRSVEINASLRYEFSSPAIIDDIFAYAVSVNDYSKSGESPVAWCFEKPIVVFNEIEEEDNAIIISWYSSQIRPFDEKVHFVTNYSTNRR</sequence>
<accession>E4Z342</accession>
<feature type="domain" description="Fibronectin type-III" evidence="2">
    <location>
        <begin position="383"/>
        <end position="476"/>
    </location>
</feature>
<proteinExistence type="predicted"/>
<dbReference type="PROSITE" id="PS50853">
    <property type="entry name" value="FN3"/>
    <property type="match status" value="1"/>
</dbReference>
<dbReference type="InterPro" id="IPR050991">
    <property type="entry name" value="ECM_Regulatory_Proteins"/>
</dbReference>
<feature type="non-terminal residue" evidence="3">
    <location>
        <position position="1"/>
    </location>
</feature>
<dbReference type="PANTHER" id="PTHR46708">
    <property type="entry name" value="TENASCIN"/>
    <property type="match status" value="1"/>
</dbReference>
<dbReference type="SMART" id="SM00060">
    <property type="entry name" value="FN3"/>
    <property type="match status" value="3"/>
</dbReference>
<keyword evidence="1" id="KW-0677">Repeat</keyword>
<dbReference type="Proteomes" id="UP000011014">
    <property type="component" value="Unassembled WGS sequence"/>
</dbReference>
<evidence type="ECO:0000256" key="1">
    <source>
        <dbReference type="ARBA" id="ARBA00022737"/>
    </source>
</evidence>
<dbReference type="SUPFAM" id="SSF49265">
    <property type="entry name" value="Fibronectin type III"/>
    <property type="match status" value="1"/>
</dbReference>
<name>E4Z342_OIKDI</name>